<dbReference type="PROSITE" id="PS50930">
    <property type="entry name" value="HTH_LYTTR"/>
    <property type="match status" value="1"/>
</dbReference>
<dbReference type="InterPro" id="IPR011006">
    <property type="entry name" value="CheY-like_superfamily"/>
</dbReference>
<dbReference type="GO" id="GO:0003677">
    <property type="term" value="F:DNA binding"/>
    <property type="evidence" value="ECO:0007669"/>
    <property type="project" value="InterPro"/>
</dbReference>
<dbReference type="GeneID" id="61188675"/>
<evidence type="ECO:0000259" key="2">
    <source>
        <dbReference type="PROSITE" id="PS50110"/>
    </source>
</evidence>
<dbReference type="Pfam" id="PF04397">
    <property type="entry name" value="LytTR"/>
    <property type="match status" value="1"/>
</dbReference>
<dbReference type="SMART" id="SM00448">
    <property type="entry name" value="REC"/>
    <property type="match status" value="1"/>
</dbReference>
<accession>A0AGS2</accession>
<dbReference type="InterPro" id="IPR001789">
    <property type="entry name" value="Sig_transdc_resp-reg_receiver"/>
</dbReference>
<dbReference type="SMART" id="SM00850">
    <property type="entry name" value="LytTR"/>
    <property type="match status" value="1"/>
</dbReference>
<feature type="modified residue" description="4-aspartylphosphate" evidence="1">
    <location>
        <position position="61"/>
    </location>
</feature>
<evidence type="ECO:0000256" key="1">
    <source>
        <dbReference type="PROSITE-ProRule" id="PRU00169"/>
    </source>
</evidence>
<evidence type="ECO:0000313" key="5">
    <source>
        <dbReference type="Proteomes" id="UP000000779"/>
    </source>
</evidence>
<dbReference type="InterPro" id="IPR007492">
    <property type="entry name" value="LytTR_DNA-bd_dom"/>
</dbReference>
<dbReference type="PROSITE" id="PS50110">
    <property type="entry name" value="RESPONSE_REGULATORY"/>
    <property type="match status" value="1"/>
</dbReference>
<dbReference type="Pfam" id="PF00072">
    <property type="entry name" value="Response_reg"/>
    <property type="match status" value="1"/>
</dbReference>
<evidence type="ECO:0000313" key="4">
    <source>
        <dbReference type="EMBL" id="CAK20204.1"/>
    </source>
</evidence>
<dbReference type="EMBL" id="AM263198">
    <property type="protein sequence ID" value="CAK20204.1"/>
    <property type="molecule type" value="Genomic_DNA"/>
</dbReference>
<dbReference type="eggNOG" id="COG3279">
    <property type="taxonomic scope" value="Bacteria"/>
</dbReference>
<dbReference type="SUPFAM" id="SSF52172">
    <property type="entry name" value="CheY-like"/>
    <property type="match status" value="1"/>
</dbReference>
<dbReference type="Gene3D" id="3.40.50.2300">
    <property type="match status" value="1"/>
</dbReference>
<dbReference type="PANTHER" id="PTHR37299:SF1">
    <property type="entry name" value="STAGE 0 SPORULATION PROTEIN A HOMOLOG"/>
    <property type="match status" value="1"/>
</dbReference>
<sequence length="241" mass="28150">MHLKIAICDDDKVICSQIESMILRYAKNDRFDVTVHIFYDGNSLMDTIQNDDDNFELIYLDIEMGGINGVDVGVTIREKFRDHKIQIVYVSGTGQYDRQLFDVQPLLFISKPIGESKLVKSINLAMEKLTLTPKLYHYKKRKEYFSVWMEDIIYFENSGRNVKIMTIDGMDIFVGNIKDVATEILSYGFIQISQSIIVNYNFVRKYSHEEIILVNKEKIGIPKNKRNIVKEQFLRESDKHL</sequence>
<dbReference type="KEGG" id="lwe:lwe0786"/>
<dbReference type="HOGENOM" id="CLU_000445_14_2_9"/>
<proteinExistence type="predicted"/>
<reference evidence="4 5" key="1">
    <citation type="journal article" date="2006" name="J. Bacteriol.">
        <title>Whole-genome sequence of Listeria welshimeri reveals common steps in genome reduction with Listeria innocua as compared to Listeria monocytogenes.</title>
        <authorList>
            <person name="Hain T."/>
            <person name="Steinweg C."/>
            <person name="Kuenne C.T."/>
            <person name="Billion A."/>
            <person name="Ghai R."/>
            <person name="Chatterjee S.S."/>
            <person name="Domann E."/>
            <person name="Kaerst U."/>
            <person name="Goesmann A."/>
            <person name="Bekel T."/>
            <person name="Bartels D."/>
            <person name="Kaiser O."/>
            <person name="Meyer F."/>
            <person name="Puehler A."/>
            <person name="Weisshaar B."/>
            <person name="Wehland J."/>
            <person name="Liang C."/>
            <person name="Dandekar T."/>
            <person name="Lampidis R."/>
            <person name="Kreft J."/>
            <person name="Goebel W."/>
            <person name="Chakraborty T."/>
        </authorList>
    </citation>
    <scope>NUCLEOTIDE SEQUENCE [LARGE SCALE GENOMIC DNA]</scope>
    <source>
        <strain evidence="5">ATCC 35897 / DSM 20650 / CIP 8149 / NCTC 11857 / SLCC 5334 / V8</strain>
    </source>
</reference>
<feature type="domain" description="Response regulatory" evidence="2">
    <location>
        <begin position="4"/>
        <end position="126"/>
    </location>
</feature>
<dbReference type="AlphaFoldDB" id="A0AGS2"/>
<dbReference type="RefSeq" id="WP_011701623.1">
    <property type="nucleotide sequence ID" value="NC_008555.1"/>
</dbReference>
<evidence type="ECO:0000259" key="3">
    <source>
        <dbReference type="PROSITE" id="PS50930"/>
    </source>
</evidence>
<dbReference type="GO" id="GO:0000156">
    <property type="term" value="F:phosphorelay response regulator activity"/>
    <property type="evidence" value="ECO:0007669"/>
    <property type="project" value="InterPro"/>
</dbReference>
<dbReference type="Gene3D" id="2.40.50.1020">
    <property type="entry name" value="LytTr DNA-binding domain"/>
    <property type="match status" value="1"/>
</dbReference>
<dbReference type="STRING" id="386043.lwe0786"/>
<gene>
    <name evidence="4" type="ordered locus">lwe0786</name>
</gene>
<keyword evidence="1" id="KW-0597">Phosphoprotein</keyword>
<dbReference type="Proteomes" id="UP000000779">
    <property type="component" value="Chromosome"/>
</dbReference>
<organism evidence="4 5">
    <name type="scientific">Listeria welshimeri serovar 6b (strain ATCC 35897 / DSM 20650 / CCUG 15529 / CIP 8149 / NCTC 11857 / SLCC 5334 / V8)</name>
    <dbReference type="NCBI Taxonomy" id="386043"/>
    <lineage>
        <taxon>Bacteria</taxon>
        <taxon>Bacillati</taxon>
        <taxon>Bacillota</taxon>
        <taxon>Bacilli</taxon>
        <taxon>Bacillales</taxon>
        <taxon>Listeriaceae</taxon>
        <taxon>Listeria</taxon>
    </lineage>
</organism>
<protein>
    <submittedName>
        <fullName evidence="4">Two-component response regulators, putative</fullName>
    </submittedName>
</protein>
<dbReference type="OrthoDB" id="9809318at2"/>
<dbReference type="InterPro" id="IPR046947">
    <property type="entry name" value="LytR-like"/>
</dbReference>
<dbReference type="PANTHER" id="PTHR37299">
    <property type="entry name" value="TRANSCRIPTIONAL REGULATOR-RELATED"/>
    <property type="match status" value="1"/>
</dbReference>
<feature type="domain" description="HTH LytTR-type" evidence="3">
    <location>
        <begin position="138"/>
        <end position="235"/>
    </location>
</feature>
<name>A0AGS2_LISW6</name>